<dbReference type="RefSeq" id="WP_207349750.1">
    <property type="nucleotide sequence ID" value="NZ_JAFMPY010000004.1"/>
</dbReference>
<organism evidence="3 4">
    <name type="scientific">Jiella sonneratiae</name>
    <dbReference type="NCBI Taxonomy" id="2816856"/>
    <lineage>
        <taxon>Bacteria</taxon>
        <taxon>Pseudomonadati</taxon>
        <taxon>Pseudomonadota</taxon>
        <taxon>Alphaproteobacteria</taxon>
        <taxon>Hyphomicrobiales</taxon>
        <taxon>Aurantimonadaceae</taxon>
        <taxon>Jiella</taxon>
    </lineage>
</organism>
<dbReference type="Gene3D" id="2.40.30.10">
    <property type="entry name" value="Translation factors"/>
    <property type="match status" value="1"/>
</dbReference>
<dbReference type="CDD" id="cd06193">
    <property type="entry name" value="siderophore_interacting"/>
    <property type="match status" value="1"/>
</dbReference>
<evidence type="ECO:0000256" key="1">
    <source>
        <dbReference type="ARBA" id="ARBA00035644"/>
    </source>
</evidence>
<dbReference type="InterPro" id="IPR039374">
    <property type="entry name" value="SIP_fam"/>
</dbReference>
<dbReference type="EMBL" id="JAFMPY010000004">
    <property type="protein sequence ID" value="MBO0903133.1"/>
    <property type="molecule type" value="Genomic_DNA"/>
</dbReference>
<dbReference type="InterPro" id="IPR007037">
    <property type="entry name" value="SIP_rossman_dom"/>
</dbReference>
<name>A0ABS3J0C3_9HYPH</name>
<comment type="caution">
    <text evidence="3">The sequence shown here is derived from an EMBL/GenBank/DDBJ whole genome shotgun (WGS) entry which is preliminary data.</text>
</comment>
<dbReference type="InterPro" id="IPR017938">
    <property type="entry name" value="Riboflavin_synthase-like_b-brl"/>
</dbReference>
<dbReference type="Gene3D" id="3.40.50.80">
    <property type="entry name" value="Nucleotide-binding domain of ferredoxin-NADP reductase (FNR) module"/>
    <property type="match status" value="1"/>
</dbReference>
<dbReference type="PANTHER" id="PTHR30157:SF0">
    <property type="entry name" value="NADPH-DEPENDENT FERRIC-CHELATE REDUCTASE"/>
    <property type="match status" value="1"/>
</dbReference>
<protein>
    <submittedName>
        <fullName evidence="3">Siderophore-interacting protein</fullName>
    </submittedName>
</protein>
<dbReference type="SUPFAM" id="SSF63380">
    <property type="entry name" value="Riboflavin synthase domain-like"/>
    <property type="match status" value="1"/>
</dbReference>
<dbReference type="InterPro" id="IPR017927">
    <property type="entry name" value="FAD-bd_FR_type"/>
</dbReference>
<keyword evidence="4" id="KW-1185">Reference proteome</keyword>
<dbReference type="Pfam" id="PF04954">
    <property type="entry name" value="SIP"/>
    <property type="match status" value="1"/>
</dbReference>
<reference evidence="3 4" key="1">
    <citation type="submission" date="2021-03" db="EMBL/GenBank/DDBJ databases">
        <title>Whole genome sequence of Jiella sp. MQZ13P-4.</title>
        <authorList>
            <person name="Tuo L."/>
        </authorList>
    </citation>
    <scope>NUCLEOTIDE SEQUENCE [LARGE SCALE GENOMIC DNA]</scope>
    <source>
        <strain evidence="3 4">MQZ13P-4</strain>
    </source>
</reference>
<dbReference type="Proteomes" id="UP000664288">
    <property type="component" value="Unassembled WGS sequence"/>
</dbReference>
<evidence type="ECO:0000313" key="3">
    <source>
        <dbReference type="EMBL" id="MBO0903133.1"/>
    </source>
</evidence>
<dbReference type="PANTHER" id="PTHR30157">
    <property type="entry name" value="FERRIC REDUCTASE, NADPH-DEPENDENT"/>
    <property type="match status" value="1"/>
</dbReference>
<evidence type="ECO:0000313" key="4">
    <source>
        <dbReference type="Proteomes" id="UP000664288"/>
    </source>
</evidence>
<evidence type="ECO:0000259" key="2">
    <source>
        <dbReference type="PROSITE" id="PS51384"/>
    </source>
</evidence>
<dbReference type="InterPro" id="IPR039261">
    <property type="entry name" value="FNR_nucleotide-bd"/>
</dbReference>
<feature type="domain" description="FAD-binding FR-type" evidence="2">
    <location>
        <begin position="106"/>
        <end position="228"/>
    </location>
</feature>
<dbReference type="PROSITE" id="PS51384">
    <property type="entry name" value="FAD_FR"/>
    <property type="match status" value="1"/>
</dbReference>
<comment type="similarity">
    <text evidence="1">Belongs to the SIP oxidoreductase family.</text>
</comment>
<dbReference type="InterPro" id="IPR013113">
    <property type="entry name" value="SIP_FAD-bd"/>
</dbReference>
<sequence>MTFPANALGTAEGPLPDTLVADLTAEVREYGYRHEAQENGLSVEFDAAAIRLRLLGEGLEVAIGAADLARIHEMREAVLFLFDQTAPQLSERMVWSGDLPEGTLPPNFRTARFVGRRKLSPNFLRVTLAAPGVSDFLAGGMHFRLAIPPRDRAPVWPQLGRAGRTVWPKGEDALHCPAYTTAEVDVGAGHLFFDVYLHEGGLATTWALQAEEGAVVGLAGPGGGTLPPGDFILLAGDETALPAIRRILAASPPVRRGHVLVELADPRDRMELQLPDAMSIEWLQRGETPDIFERARAVTLPKPGESRFVWIAGERELARRARLHFRDEGGVPAGESYIAAYWTR</sequence>
<proteinExistence type="inferred from homology"/>
<gene>
    <name evidence="3" type="ORF">J1C47_05730</name>
</gene>
<dbReference type="Pfam" id="PF08021">
    <property type="entry name" value="FAD_binding_9"/>
    <property type="match status" value="1"/>
</dbReference>
<accession>A0ABS3J0C3</accession>